<feature type="compositionally biased region" description="Basic and acidic residues" evidence="6">
    <location>
        <begin position="54"/>
        <end position="64"/>
    </location>
</feature>
<keyword evidence="5" id="KW-0347">Helicase</keyword>
<dbReference type="AlphaFoldDB" id="A0AAW0YWK0"/>
<organism evidence="9 10">
    <name type="scientific">Kwoniella newhampshirensis</name>
    <dbReference type="NCBI Taxonomy" id="1651941"/>
    <lineage>
        <taxon>Eukaryota</taxon>
        <taxon>Fungi</taxon>
        <taxon>Dikarya</taxon>
        <taxon>Basidiomycota</taxon>
        <taxon>Agaricomycotina</taxon>
        <taxon>Tremellomycetes</taxon>
        <taxon>Tremellales</taxon>
        <taxon>Cryptococcaceae</taxon>
        <taxon>Kwoniella</taxon>
    </lineage>
</organism>
<dbReference type="Pfam" id="PF00271">
    <property type="entry name" value="Helicase_C"/>
    <property type="match status" value="1"/>
</dbReference>
<comment type="caution">
    <text evidence="9">The sequence shown here is derived from an EMBL/GenBank/DDBJ whole genome shotgun (WGS) entry which is preliminary data.</text>
</comment>
<dbReference type="GO" id="GO:0003724">
    <property type="term" value="F:RNA helicase activity"/>
    <property type="evidence" value="ECO:0007669"/>
    <property type="project" value="UniProtKB-EC"/>
</dbReference>
<feature type="region of interest" description="Disordered" evidence="6">
    <location>
        <begin position="26"/>
        <end position="245"/>
    </location>
</feature>
<protein>
    <recommendedName>
        <fullName evidence="5">ATP-dependent RNA helicase</fullName>
        <ecNumber evidence="5">3.6.4.13</ecNumber>
    </recommendedName>
</protein>
<proteinExistence type="inferred from homology"/>
<feature type="compositionally biased region" description="Polar residues" evidence="6">
    <location>
        <begin position="174"/>
        <end position="188"/>
    </location>
</feature>
<evidence type="ECO:0000313" key="10">
    <source>
        <dbReference type="Proteomes" id="UP001388673"/>
    </source>
</evidence>
<sequence>MLLPRSSSRLSNIALTTPPLRHILLRALHPSPASSAPNSTSGSRSKSGAGGSRRSNDRTDRSSRGDVGGFGRSTFRRDEGSSAKYGESRSGLGFDSGSGGTRSSFGDKKRKPGFGMMRDAISNGGGDSPRRSIEHREASSRPRAQDRPYRDTSRYDSRTGGPGLAQIDKGRPAPTSSRRLASLGSSPSPRAPHSKTPSSSYTDSRDTESHRPTAPRFPKSQPFQPPTYYSTPTLADPSQAQPRSFESFPLQSGLIESLKARFGPDGVTTPIQTLSFDRLTKVSPRSDGTKAILGAETGSGKTFAYLIPLFHQLKETDPGQDSLDTHDALYPRSIILSPTHELTRQSTRFAKSLTHNTKLSVVGLSDTAAGGVGDRRGLTDVLLGTVGSVRRMLGIKRPGAEEEENEKEDIGAGLWKPEEKKGVVRGDKMEWVVIDEADVLLGGDFSEETLSVLTKLAPRNLILCTATLPPSLLNLLNSHSFFTSPKSPTTAVAPSLSSDLDSPSTEKFEKTLPGFIHLLSPGLHKLPPKLETRFVPPSRTGNRFADVAHEIRRVFSDDAIKRKALLKAQAASSGGEGSTTESIDVSEGKSKIVIFVNSDKKVEQLSGVLGFKGLDCLAWTGDGEERLRGRNGALDDFLLPAGAPPRSIVEPTASPAPWAEEHDQVDPITPSGSVPPHPDTNESSSSSSDDRSRKDKDRRRILVTTSLLSRGLDFHPSVSSIFLLDPPRDVLDFVHRAGRAGRAGREGRVVVFGLGDGSGVGQRVKKVTSGATAASTSRGRGGGGGASASASGGQGGLGKELSQVIGKREIRRNMAGGRIRKPRI</sequence>
<comment type="function">
    <text evidence="5">RNA helicase.</text>
</comment>
<evidence type="ECO:0000256" key="2">
    <source>
        <dbReference type="ARBA" id="ARBA00022801"/>
    </source>
</evidence>
<feature type="region of interest" description="Disordered" evidence="6">
    <location>
        <begin position="767"/>
        <end position="803"/>
    </location>
</feature>
<dbReference type="InterPro" id="IPR027417">
    <property type="entry name" value="P-loop_NTPase"/>
</dbReference>
<dbReference type="Gene3D" id="3.40.50.300">
    <property type="entry name" value="P-loop containing nucleotide triphosphate hydrolases"/>
    <property type="match status" value="2"/>
</dbReference>
<dbReference type="GO" id="GO:0003723">
    <property type="term" value="F:RNA binding"/>
    <property type="evidence" value="ECO:0007669"/>
    <property type="project" value="UniProtKB-UniRule"/>
</dbReference>
<feature type="compositionally biased region" description="Basic and acidic residues" evidence="6">
    <location>
        <begin position="688"/>
        <end position="698"/>
    </location>
</feature>
<feature type="compositionally biased region" description="Polar residues" evidence="6">
    <location>
        <begin position="227"/>
        <end position="244"/>
    </location>
</feature>
<feature type="compositionally biased region" description="Basic and acidic residues" evidence="6">
    <location>
        <begin position="128"/>
        <end position="157"/>
    </location>
</feature>
<feature type="compositionally biased region" description="Low complexity" evidence="6">
    <location>
        <begin position="768"/>
        <end position="778"/>
    </location>
</feature>
<reference evidence="9 10" key="1">
    <citation type="journal article" date="2024" name="bioRxiv">
        <title>Comparative genomics of Cryptococcus and Kwoniella reveals pathogenesis evolution and contrasting karyotype dynamics via intercentromeric recombination or chromosome fusion.</title>
        <authorList>
            <person name="Coelho M.A."/>
            <person name="David-Palma M."/>
            <person name="Shea T."/>
            <person name="Bowers K."/>
            <person name="McGinley-Smith S."/>
            <person name="Mohammad A.W."/>
            <person name="Gnirke A."/>
            <person name="Yurkov A.M."/>
            <person name="Nowrousian M."/>
            <person name="Sun S."/>
            <person name="Cuomo C.A."/>
            <person name="Heitman J."/>
        </authorList>
    </citation>
    <scope>NUCLEOTIDE SEQUENCE [LARGE SCALE GENOMIC DNA]</scope>
    <source>
        <strain evidence="9 10">CBS 13917</strain>
    </source>
</reference>
<dbReference type="InterPro" id="IPR014001">
    <property type="entry name" value="Helicase_ATP-bd"/>
</dbReference>
<dbReference type="EMBL" id="JBCAWK010000010">
    <property type="protein sequence ID" value="KAK8847694.1"/>
    <property type="molecule type" value="Genomic_DNA"/>
</dbReference>
<dbReference type="GO" id="GO:0005524">
    <property type="term" value="F:ATP binding"/>
    <property type="evidence" value="ECO:0007669"/>
    <property type="project" value="UniProtKB-UniRule"/>
</dbReference>
<dbReference type="RefSeq" id="XP_066801212.1">
    <property type="nucleotide sequence ID" value="XM_066948644.1"/>
</dbReference>
<evidence type="ECO:0000256" key="4">
    <source>
        <dbReference type="ARBA" id="ARBA00022884"/>
    </source>
</evidence>
<evidence type="ECO:0000259" key="7">
    <source>
        <dbReference type="PROSITE" id="PS51192"/>
    </source>
</evidence>
<feature type="compositionally biased region" description="Low complexity" evidence="6">
    <location>
        <begin position="26"/>
        <end position="47"/>
    </location>
</feature>
<dbReference type="Pfam" id="PF00270">
    <property type="entry name" value="DEAD"/>
    <property type="match status" value="1"/>
</dbReference>
<accession>A0AAW0YWK0</accession>
<evidence type="ECO:0000256" key="6">
    <source>
        <dbReference type="SAM" id="MobiDB-lite"/>
    </source>
</evidence>
<keyword evidence="2 5" id="KW-0378">Hydrolase</keyword>
<gene>
    <name evidence="9" type="ORF">IAR55_005553</name>
</gene>
<evidence type="ECO:0000313" key="9">
    <source>
        <dbReference type="EMBL" id="KAK8847694.1"/>
    </source>
</evidence>
<dbReference type="GeneID" id="92182811"/>
<feature type="domain" description="Helicase C-terminal" evidence="8">
    <location>
        <begin position="578"/>
        <end position="783"/>
    </location>
</feature>
<comment type="domain">
    <text evidence="5">The Q motif is unique to and characteristic of the DEAD box family of RNA helicases and controls ATP binding and hydrolysis.</text>
</comment>
<feature type="region of interest" description="Disordered" evidence="6">
    <location>
        <begin position="662"/>
        <end position="698"/>
    </location>
</feature>
<evidence type="ECO:0000256" key="3">
    <source>
        <dbReference type="ARBA" id="ARBA00022840"/>
    </source>
</evidence>
<keyword evidence="10" id="KW-1185">Reference proteome</keyword>
<dbReference type="Proteomes" id="UP001388673">
    <property type="component" value="Unassembled WGS sequence"/>
</dbReference>
<dbReference type="PROSITE" id="PS51194">
    <property type="entry name" value="HELICASE_CTER"/>
    <property type="match status" value="1"/>
</dbReference>
<feature type="domain" description="Helicase ATP-binding" evidence="7">
    <location>
        <begin position="282"/>
        <end position="486"/>
    </location>
</feature>
<evidence type="ECO:0000256" key="5">
    <source>
        <dbReference type="RuleBase" id="RU365068"/>
    </source>
</evidence>
<comment type="catalytic activity">
    <reaction evidence="5">
        <text>ATP + H2O = ADP + phosphate + H(+)</text>
        <dbReference type="Rhea" id="RHEA:13065"/>
        <dbReference type="ChEBI" id="CHEBI:15377"/>
        <dbReference type="ChEBI" id="CHEBI:15378"/>
        <dbReference type="ChEBI" id="CHEBI:30616"/>
        <dbReference type="ChEBI" id="CHEBI:43474"/>
        <dbReference type="ChEBI" id="CHEBI:456216"/>
        <dbReference type="EC" id="3.6.4.13"/>
    </reaction>
</comment>
<keyword evidence="4 5" id="KW-0694">RNA-binding</keyword>
<dbReference type="SMART" id="SM00490">
    <property type="entry name" value="HELICc"/>
    <property type="match status" value="1"/>
</dbReference>
<dbReference type="InterPro" id="IPR011545">
    <property type="entry name" value="DEAD/DEAH_box_helicase_dom"/>
</dbReference>
<dbReference type="PANTHER" id="PTHR24031">
    <property type="entry name" value="RNA HELICASE"/>
    <property type="match status" value="1"/>
</dbReference>
<dbReference type="GO" id="GO:0016787">
    <property type="term" value="F:hydrolase activity"/>
    <property type="evidence" value="ECO:0007669"/>
    <property type="project" value="UniProtKB-KW"/>
</dbReference>
<comment type="similarity">
    <text evidence="5">Belongs to the DEAD box helicase family.</text>
</comment>
<keyword evidence="3 5" id="KW-0067">ATP-binding</keyword>
<dbReference type="EC" id="3.6.4.13" evidence="5"/>
<name>A0AAW0YWK0_9TREE</name>
<evidence type="ECO:0000259" key="8">
    <source>
        <dbReference type="PROSITE" id="PS51194"/>
    </source>
</evidence>
<dbReference type="SMART" id="SM00487">
    <property type="entry name" value="DEXDc"/>
    <property type="match status" value="1"/>
</dbReference>
<dbReference type="KEGG" id="kne:92182811"/>
<feature type="compositionally biased region" description="Gly residues" evidence="6">
    <location>
        <begin position="779"/>
        <end position="798"/>
    </location>
</feature>
<dbReference type="InterPro" id="IPR001650">
    <property type="entry name" value="Helicase_C-like"/>
</dbReference>
<dbReference type="PROSITE" id="PS51192">
    <property type="entry name" value="HELICASE_ATP_BIND_1"/>
    <property type="match status" value="1"/>
</dbReference>
<keyword evidence="1 5" id="KW-0547">Nucleotide-binding</keyword>
<evidence type="ECO:0000256" key="1">
    <source>
        <dbReference type="ARBA" id="ARBA00022741"/>
    </source>
</evidence>
<dbReference type="SUPFAM" id="SSF52540">
    <property type="entry name" value="P-loop containing nucleoside triphosphate hydrolases"/>
    <property type="match status" value="1"/>
</dbReference>